<evidence type="ECO:0000313" key="4">
    <source>
        <dbReference type="EMBL" id="THD72875.1"/>
    </source>
</evidence>
<dbReference type="Pfam" id="PF00656">
    <property type="entry name" value="Peptidase_C14"/>
    <property type="match status" value="1"/>
</dbReference>
<keyword evidence="2" id="KW-0732">Signal</keyword>
<sequence length="704" mass="74614">MTLLRSTALAGLLALSALPAAARENYALLIGASTYPALDQRFWLRGPANDIDLVATYLQSNPVVPFAADRITVLADGVEGAPAPTLQAIRDGFAHLAATVQPGDFVYLHFSGHGSQAPALDPSTETDGLDELFLPVDIGPWEDTTGTVQNALVDDEIGQMIDAIRSKGADVWVVFDSCHSGTATRAAPSLDEDVRERKLPPSALGVPAERMAEAESQTRALDDPRTAPPAAVETSTTSLQGKLTAFFAAQTTETTPEKNMPKGDPDRRLQGVFTYTLFQTLAERPGITYRQLSQEILRKYAVQNLARTTPLFEGELDDPVFGTGSAGRILQWPVAAKGDTLTLPAGRLHGLDDGAELILLASPADPDDAALATYTVTTLDTFTATATPQGTAPAIPKGAVLRKTSASLDMSLTIALPDPGTAPAQALDAAIAAARDMARIGPRIAFVPASADADLRLAVIPDSPRPDAIWFLPASGLIEEDQFDQLFSISTADKDTTELAEVFSENISYMSKALNLMKVGAATSGTAVQVSAALTRARFDPNAEDIVPDSHQPVAAQSVTRMIPDDVIGLTLTNPNDRAVDFNVLYVGSDYSISFMGNGRLHPGDTLSEDYVLVTDAAFGRDRLLVIVSPADPQSEVEDLSFLEQPPLSRTRQAGSAPRGLTGLLDEAGFGQTTRAAVSLSSRKKKAEPAPAFLQFEIDTVPGS</sequence>
<evidence type="ECO:0000256" key="1">
    <source>
        <dbReference type="SAM" id="MobiDB-lite"/>
    </source>
</evidence>
<evidence type="ECO:0000313" key="5">
    <source>
        <dbReference type="Proteomes" id="UP000306113"/>
    </source>
</evidence>
<dbReference type="OrthoDB" id="5489622at2"/>
<gene>
    <name evidence="4" type="ORF">E7681_13190</name>
</gene>
<feature type="region of interest" description="Disordered" evidence="1">
    <location>
        <begin position="184"/>
        <end position="236"/>
    </location>
</feature>
<dbReference type="EMBL" id="SSMD01000006">
    <property type="protein sequence ID" value="THD72875.1"/>
    <property type="molecule type" value="Genomic_DNA"/>
</dbReference>
<feature type="domain" description="Peptidase C14 caspase" evidence="3">
    <location>
        <begin position="26"/>
        <end position="295"/>
    </location>
</feature>
<reference evidence="4 5" key="1">
    <citation type="submission" date="2019-04" db="EMBL/GenBank/DDBJ databases">
        <title>Draft genome sequence of Youngimonas vesicularis.</title>
        <authorList>
            <person name="Hameed A."/>
        </authorList>
    </citation>
    <scope>NUCLEOTIDE SEQUENCE [LARGE SCALE GENOMIC DNA]</scope>
    <source>
        <strain evidence="4 5">CC-AMW-E</strain>
    </source>
</reference>
<evidence type="ECO:0000256" key="2">
    <source>
        <dbReference type="SAM" id="SignalP"/>
    </source>
</evidence>
<dbReference type="GO" id="GO:0004197">
    <property type="term" value="F:cysteine-type endopeptidase activity"/>
    <property type="evidence" value="ECO:0007669"/>
    <property type="project" value="InterPro"/>
</dbReference>
<feature type="signal peptide" evidence="2">
    <location>
        <begin position="1"/>
        <end position="22"/>
    </location>
</feature>
<dbReference type="GO" id="GO:0006508">
    <property type="term" value="P:proteolysis"/>
    <property type="evidence" value="ECO:0007669"/>
    <property type="project" value="InterPro"/>
</dbReference>
<evidence type="ECO:0000259" key="3">
    <source>
        <dbReference type="Pfam" id="PF00656"/>
    </source>
</evidence>
<keyword evidence="5" id="KW-1185">Reference proteome</keyword>
<dbReference type="AlphaFoldDB" id="A0A4V3UYU2"/>
<dbReference type="PANTHER" id="PTHR48104">
    <property type="entry name" value="METACASPASE-4"/>
    <property type="match status" value="1"/>
</dbReference>
<protein>
    <submittedName>
        <fullName evidence="4">Caspase family protein</fullName>
    </submittedName>
</protein>
<accession>A0A4V3UYU2</accession>
<comment type="caution">
    <text evidence="4">The sequence shown here is derived from an EMBL/GenBank/DDBJ whole genome shotgun (WGS) entry which is preliminary data.</text>
</comment>
<proteinExistence type="predicted"/>
<dbReference type="Gene3D" id="3.40.50.1460">
    <property type="match status" value="1"/>
</dbReference>
<dbReference type="RefSeq" id="WP_136339772.1">
    <property type="nucleotide sequence ID" value="NZ_SSMD01000006.1"/>
</dbReference>
<dbReference type="GO" id="GO:0005737">
    <property type="term" value="C:cytoplasm"/>
    <property type="evidence" value="ECO:0007669"/>
    <property type="project" value="TreeGrafter"/>
</dbReference>
<name>A0A4V3UYU2_9RHOB</name>
<organism evidence="4 5">
    <name type="scientific">Thalassobius vesicularis</name>
    <dbReference type="NCBI Taxonomy" id="1294297"/>
    <lineage>
        <taxon>Bacteria</taxon>
        <taxon>Pseudomonadati</taxon>
        <taxon>Pseudomonadota</taxon>
        <taxon>Alphaproteobacteria</taxon>
        <taxon>Rhodobacterales</taxon>
        <taxon>Roseobacteraceae</taxon>
        <taxon>Thalassovita</taxon>
    </lineage>
</organism>
<dbReference type="InterPro" id="IPR050452">
    <property type="entry name" value="Metacaspase"/>
</dbReference>
<dbReference type="Proteomes" id="UP000306113">
    <property type="component" value="Unassembled WGS sequence"/>
</dbReference>
<feature type="chain" id="PRO_5020192070" evidence="2">
    <location>
        <begin position="23"/>
        <end position="704"/>
    </location>
</feature>
<dbReference type="InterPro" id="IPR011600">
    <property type="entry name" value="Pept_C14_caspase"/>
</dbReference>
<dbReference type="PANTHER" id="PTHR48104:SF30">
    <property type="entry name" value="METACASPASE-1"/>
    <property type="match status" value="1"/>
</dbReference>